<comment type="caution">
    <text evidence="2">The sequence shown here is derived from an EMBL/GenBank/DDBJ whole genome shotgun (WGS) entry which is preliminary data.</text>
</comment>
<dbReference type="SUPFAM" id="SSF51658">
    <property type="entry name" value="Xylose isomerase-like"/>
    <property type="match status" value="1"/>
</dbReference>
<accession>A0A497E4M6</accession>
<evidence type="ECO:0000313" key="2">
    <source>
        <dbReference type="EMBL" id="RLE07454.1"/>
    </source>
</evidence>
<name>A0A497E4M6_UNCAE</name>
<proteinExistence type="predicted"/>
<protein>
    <recommendedName>
        <fullName evidence="1">Xylose isomerase-like TIM barrel domain-containing protein</fullName>
    </recommendedName>
</protein>
<dbReference type="EMBL" id="QMPZ01000167">
    <property type="protein sequence ID" value="RLE07454.1"/>
    <property type="molecule type" value="Genomic_DNA"/>
</dbReference>
<reference evidence="2 3" key="1">
    <citation type="submission" date="2018-06" db="EMBL/GenBank/DDBJ databases">
        <title>Extensive metabolic versatility and redundancy in microbially diverse, dynamic hydrothermal sediments.</title>
        <authorList>
            <person name="Dombrowski N."/>
            <person name="Teske A."/>
            <person name="Baker B.J."/>
        </authorList>
    </citation>
    <scope>NUCLEOTIDE SEQUENCE [LARGE SCALE GENOMIC DNA]</scope>
    <source>
        <strain evidence="2">B47_G16</strain>
    </source>
</reference>
<evidence type="ECO:0000259" key="1">
    <source>
        <dbReference type="Pfam" id="PF01261"/>
    </source>
</evidence>
<dbReference type="Proteomes" id="UP000279422">
    <property type="component" value="Unassembled WGS sequence"/>
</dbReference>
<dbReference type="InterPro" id="IPR036237">
    <property type="entry name" value="Xyl_isomerase-like_sf"/>
</dbReference>
<dbReference type="Pfam" id="PF01261">
    <property type="entry name" value="AP_endonuc_2"/>
    <property type="match status" value="1"/>
</dbReference>
<sequence length="216" mass="25187">MRKAALRWHEECIKMSSEMESSGYGSFLGAFSKKDIQDEEKKKALLEELVEHWGYLSHFAKEREIKFLLFEPMSCIREFPSTISETKWLYRRLSEVSELPVYLCLDVGHGRASSGDEEDADPYAWLREFASGNPAVHLQQTDRIVSRHWPFTKEFNQRGKIEAKKLIRTLKEGGAKEVFLFLEIIYPPFEPFDDIVVDDLKESVSYWKKALKESIP</sequence>
<evidence type="ECO:0000313" key="3">
    <source>
        <dbReference type="Proteomes" id="UP000279422"/>
    </source>
</evidence>
<gene>
    <name evidence="2" type="ORF">DRJ00_08115</name>
</gene>
<feature type="domain" description="Xylose isomerase-like TIM barrel" evidence="1">
    <location>
        <begin position="2"/>
        <end position="195"/>
    </location>
</feature>
<organism evidence="2 3">
    <name type="scientific">Aerophobetes bacterium</name>
    <dbReference type="NCBI Taxonomy" id="2030807"/>
    <lineage>
        <taxon>Bacteria</taxon>
        <taxon>Candidatus Aerophobota</taxon>
    </lineage>
</organism>
<dbReference type="Gene3D" id="3.20.20.150">
    <property type="entry name" value="Divalent-metal-dependent TIM barrel enzymes"/>
    <property type="match status" value="1"/>
</dbReference>
<dbReference type="AlphaFoldDB" id="A0A497E4M6"/>
<dbReference type="InterPro" id="IPR013022">
    <property type="entry name" value="Xyl_isomerase-like_TIM-brl"/>
</dbReference>